<keyword evidence="2" id="KW-0479">Metal-binding</keyword>
<sequence length="257" mass="28335">MDVNMEPEVKEIDIVPKVKKAGTEPEAKKVNLNVIKNWTEDERPRERMTRKGAQALSDAELLAILIQCGTKDVSALEIAQQILRKVDQNLVALGKLSAEELQVIKGIGSAKATKLVAALELGRRRQMIRNIEKPKLASSKDAVSLLMPMMQDLAREHFCVLCLTANNTLLHREFASIGGLTSTTVDLKVIFKIALQYSATRIIVAHNHPSGNPKPSNSDRQITQKLQSGAKALDMQLVDHIIIADRLAFSFADEGLL</sequence>
<comment type="caution">
    <text evidence="8">The sequence shown here is derived from an EMBL/GenBank/DDBJ whole genome shotgun (WGS) entry which is preliminary data.</text>
</comment>
<dbReference type="PANTHER" id="PTHR30471:SF3">
    <property type="entry name" value="UPF0758 PROTEIN YEES-RELATED"/>
    <property type="match status" value="1"/>
</dbReference>
<dbReference type="PROSITE" id="PS01302">
    <property type="entry name" value="UPF0758"/>
    <property type="match status" value="1"/>
</dbReference>
<keyword evidence="9" id="KW-1185">Reference proteome</keyword>
<dbReference type="GO" id="GO:0006508">
    <property type="term" value="P:proteolysis"/>
    <property type="evidence" value="ECO:0007669"/>
    <property type="project" value="UniProtKB-KW"/>
</dbReference>
<evidence type="ECO:0000256" key="4">
    <source>
        <dbReference type="ARBA" id="ARBA00022833"/>
    </source>
</evidence>
<dbReference type="Gene3D" id="3.40.140.10">
    <property type="entry name" value="Cytidine Deaminase, domain 2"/>
    <property type="match status" value="1"/>
</dbReference>
<dbReference type="InterPro" id="IPR025657">
    <property type="entry name" value="RadC_JAB"/>
</dbReference>
<accession>A0A2P8CSV2</accession>
<keyword evidence="5" id="KW-0482">Metalloprotease</keyword>
<dbReference type="AlphaFoldDB" id="A0A2P8CSV2"/>
<dbReference type="EMBL" id="PYGD01000016">
    <property type="protein sequence ID" value="PSK88027.1"/>
    <property type="molecule type" value="Genomic_DNA"/>
</dbReference>
<feature type="domain" description="MPN" evidence="7">
    <location>
        <begin position="135"/>
        <end position="257"/>
    </location>
</feature>
<evidence type="ECO:0000256" key="1">
    <source>
        <dbReference type="ARBA" id="ARBA00022670"/>
    </source>
</evidence>
<dbReference type="Pfam" id="PF04002">
    <property type="entry name" value="RadC"/>
    <property type="match status" value="1"/>
</dbReference>
<dbReference type="Proteomes" id="UP000240572">
    <property type="component" value="Unassembled WGS sequence"/>
</dbReference>
<dbReference type="PANTHER" id="PTHR30471">
    <property type="entry name" value="DNA REPAIR PROTEIN RADC"/>
    <property type="match status" value="1"/>
</dbReference>
<reference evidence="8 9" key="1">
    <citation type="submission" date="2018-03" db="EMBL/GenBank/DDBJ databases">
        <title>Genomic Encyclopedia of Type Strains, Phase III (KMG-III): the genomes of soil and plant-associated and newly described type strains.</title>
        <authorList>
            <person name="Whitman W."/>
        </authorList>
    </citation>
    <scope>NUCLEOTIDE SEQUENCE [LARGE SCALE GENOMIC DNA]</scope>
    <source>
        <strain evidence="8 9">CGMCC 1.12700</strain>
    </source>
</reference>
<dbReference type="Pfam" id="PF20582">
    <property type="entry name" value="UPF0758_N"/>
    <property type="match status" value="1"/>
</dbReference>
<dbReference type="InterPro" id="IPR046778">
    <property type="entry name" value="UPF0758_N"/>
</dbReference>
<comment type="similarity">
    <text evidence="6">Belongs to the UPF0758 family.</text>
</comment>
<evidence type="ECO:0000256" key="2">
    <source>
        <dbReference type="ARBA" id="ARBA00022723"/>
    </source>
</evidence>
<evidence type="ECO:0000313" key="9">
    <source>
        <dbReference type="Proteomes" id="UP000240572"/>
    </source>
</evidence>
<evidence type="ECO:0000259" key="7">
    <source>
        <dbReference type="PROSITE" id="PS50249"/>
    </source>
</evidence>
<dbReference type="GO" id="GO:0008237">
    <property type="term" value="F:metallopeptidase activity"/>
    <property type="evidence" value="ECO:0007669"/>
    <property type="project" value="UniProtKB-KW"/>
</dbReference>
<gene>
    <name evidence="8" type="ORF">B0I18_11658</name>
</gene>
<evidence type="ECO:0000256" key="3">
    <source>
        <dbReference type="ARBA" id="ARBA00022801"/>
    </source>
</evidence>
<protein>
    <submittedName>
        <fullName evidence="8">DNA repair protein RadC</fullName>
    </submittedName>
</protein>
<name>A0A2P8CSV2_9BACT</name>
<dbReference type="NCBIfam" id="NF000642">
    <property type="entry name" value="PRK00024.1"/>
    <property type="match status" value="1"/>
</dbReference>
<evidence type="ECO:0000256" key="5">
    <source>
        <dbReference type="ARBA" id="ARBA00023049"/>
    </source>
</evidence>
<dbReference type="NCBIfam" id="TIGR00608">
    <property type="entry name" value="radc"/>
    <property type="match status" value="1"/>
</dbReference>
<keyword evidence="1" id="KW-0645">Protease</keyword>
<evidence type="ECO:0000313" key="8">
    <source>
        <dbReference type="EMBL" id="PSK88027.1"/>
    </source>
</evidence>
<dbReference type="PROSITE" id="PS50249">
    <property type="entry name" value="MPN"/>
    <property type="match status" value="1"/>
</dbReference>
<dbReference type="SUPFAM" id="SSF102712">
    <property type="entry name" value="JAB1/MPN domain"/>
    <property type="match status" value="1"/>
</dbReference>
<evidence type="ECO:0000256" key="6">
    <source>
        <dbReference type="RuleBase" id="RU003797"/>
    </source>
</evidence>
<dbReference type="GO" id="GO:0046872">
    <property type="term" value="F:metal ion binding"/>
    <property type="evidence" value="ECO:0007669"/>
    <property type="project" value="UniProtKB-KW"/>
</dbReference>
<organism evidence="8 9">
    <name type="scientific">Taibaiella chishuiensis</name>
    <dbReference type="NCBI Taxonomy" id="1434707"/>
    <lineage>
        <taxon>Bacteria</taxon>
        <taxon>Pseudomonadati</taxon>
        <taxon>Bacteroidota</taxon>
        <taxon>Chitinophagia</taxon>
        <taxon>Chitinophagales</taxon>
        <taxon>Chitinophagaceae</taxon>
        <taxon>Taibaiella</taxon>
    </lineage>
</organism>
<dbReference type="InterPro" id="IPR020891">
    <property type="entry name" value="UPF0758_CS"/>
</dbReference>
<keyword evidence="3" id="KW-0378">Hydrolase</keyword>
<proteinExistence type="inferred from homology"/>
<keyword evidence="4" id="KW-0862">Zinc</keyword>
<dbReference type="InterPro" id="IPR001405">
    <property type="entry name" value="UPF0758"/>
</dbReference>
<dbReference type="InterPro" id="IPR037518">
    <property type="entry name" value="MPN"/>
</dbReference>
<dbReference type="CDD" id="cd08071">
    <property type="entry name" value="MPN_DUF2466"/>
    <property type="match status" value="1"/>
</dbReference>